<evidence type="ECO:0000256" key="11">
    <source>
        <dbReference type="SAM" id="Coils"/>
    </source>
</evidence>
<evidence type="ECO:0000256" key="8">
    <source>
        <dbReference type="ARBA" id="ARBA00023204"/>
    </source>
</evidence>
<comment type="subcellular location">
    <subcellularLocation>
        <location evidence="1">Nucleus</location>
    </subcellularLocation>
</comment>
<evidence type="ECO:0000256" key="4">
    <source>
        <dbReference type="ARBA" id="ARBA00022763"/>
    </source>
</evidence>
<evidence type="ECO:0000313" key="12">
    <source>
        <dbReference type="EMBL" id="KAG2463070.1"/>
    </source>
</evidence>
<evidence type="ECO:0000256" key="3">
    <source>
        <dbReference type="ARBA" id="ARBA00014688"/>
    </source>
</evidence>
<dbReference type="InterPro" id="IPR018468">
    <property type="entry name" value="SFR1/Mei5"/>
</dbReference>
<evidence type="ECO:0000256" key="9">
    <source>
        <dbReference type="ARBA" id="ARBA00023242"/>
    </source>
</evidence>
<feature type="non-terminal residue" evidence="12">
    <location>
        <position position="247"/>
    </location>
</feature>
<dbReference type="EMBL" id="JAATIS010004040">
    <property type="protein sequence ID" value="KAG2463070.1"/>
    <property type="molecule type" value="Genomic_DNA"/>
</dbReference>
<dbReference type="GO" id="GO:0000724">
    <property type="term" value="P:double-strand break repair via homologous recombination"/>
    <property type="evidence" value="ECO:0007669"/>
    <property type="project" value="InterPro"/>
</dbReference>
<keyword evidence="5" id="KW-0805">Transcription regulation</keyword>
<dbReference type="PANTHER" id="PTHR28643:SF1">
    <property type="entry name" value="SWI5-DEPENDENT RECOMBINATION DNA REPAIR PROTEIN 1 HOMOLOG"/>
    <property type="match status" value="1"/>
</dbReference>
<dbReference type="Pfam" id="PF10376">
    <property type="entry name" value="Mei5"/>
    <property type="match status" value="1"/>
</dbReference>
<gene>
    <name evidence="12" type="primary">Sfr1</name>
    <name evidence="12" type="ORF">GTO96_0001750</name>
</gene>
<comment type="caution">
    <text evidence="12">The sequence shown here is derived from an EMBL/GenBank/DDBJ whole genome shotgun (WGS) entry which is preliminary data.</text>
</comment>
<keyword evidence="8" id="KW-0234">DNA repair</keyword>
<protein>
    <recommendedName>
        <fullName evidence="3">Swi5-dependent recombination DNA repair protein 1 homolog</fullName>
    </recommendedName>
    <alternativeName>
        <fullName evidence="10">Meiosis protein 5 homolog</fullName>
    </alternativeName>
</protein>
<keyword evidence="7" id="KW-0804">Transcription</keyword>
<evidence type="ECO:0000256" key="1">
    <source>
        <dbReference type="ARBA" id="ARBA00004123"/>
    </source>
</evidence>
<dbReference type="PANTHER" id="PTHR28643">
    <property type="entry name" value="SWI5-DEPENDENT RECOMBINATION DNA REPAIR PROTEIN 1 HOMOLOG"/>
    <property type="match status" value="1"/>
</dbReference>
<sequence length="247" mass="28476">MEEGGPFNLHWTCSRCLPIIFRRHSPVWRKYRLCTQKHSRCPWSSSPKYFRTLSDTLRERLRKTRRSFTSPFSVAKRLKIDDDAKVEAVSPVPNGSSDKMSNDITGEKALYHTVKKHIASTEPLSVDTDTGEVISLRSQSVCLQALVDLPETELKILHDALKKEVQEQEETLRRLSMAKMYRAKNDLDVLQCLISKWRLCSQSVLYELQSVLPSDSSKLSLTQLIDGFGLDDKILHYDRVKEEFLDM</sequence>
<evidence type="ECO:0000256" key="2">
    <source>
        <dbReference type="ARBA" id="ARBA00008729"/>
    </source>
</evidence>
<keyword evidence="6 11" id="KW-0175">Coiled coil</keyword>
<dbReference type="GO" id="GO:0003713">
    <property type="term" value="F:transcription coactivator activity"/>
    <property type="evidence" value="ECO:0007669"/>
    <property type="project" value="InterPro"/>
</dbReference>
<dbReference type="Proteomes" id="UP000886611">
    <property type="component" value="Unassembled WGS sequence"/>
</dbReference>
<dbReference type="AlphaFoldDB" id="A0A8X7X6G4"/>
<keyword evidence="4" id="KW-0227">DNA damage</keyword>
<dbReference type="Gene3D" id="6.10.140.1020">
    <property type="match status" value="1"/>
</dbReference>
<feature type="coiled-coil region" evidence="11">
    <location>
        <begin position="151"/>
        <end position="178"/>
    </location>
</feature>
<keyword evidence="13" id="KW-1185">Reference proteome</keyword>
<name>A0A8X7X6G4_POLSE</name>
<feature type="non-terminal residue" evidence="12">
    <location>
        <position position="1"/>
    </location>
</feature>
<proteinExistence type="inferred from homology"/>
<dbReference type="InterPro" id="IPR042429">
    <property type="entry name" value="SFR1"/>
</dbReference>
<evidence type="ECO:0000256" key="5">
    <source>
        <dbReference type="ARBA" id="ARBA00023015"/>
    </source>
</evidence>
<organism evidence="12 13">
    <name type="scientific">Polypterus senegalus</name>
    <name type="common">Senegal bichir</name>
    <dbReference type="NCBI Taxonomy" id="55291"/>
    <lineage>
        <taxon>Eukaryota</taxon>
        <taxon>Metazoa</taxon>
        <taxon>Chordata</taxon>
        <taxon>Craniata</taxon>
        <taxon>Vertebrata</taxon>
        <taxon>Euteleostomi</taxon>
        <taxon>Actinopterygii</taxon>
        <taxon>Polypteriformes</taxon>
        <taxon>Polypteridae</taxon>
        <taxon>Polypterus</taxon>
    </lineage>
</organism>
<evidence type="ECO:0000313" key="13">
    <source>
        <dbReference type="Proteomes" id="UP000886611"/>
    </source>
</evidence>
<accession>A0A8X7X6G4</accession>
<evidence type="ECO:0000256" key="6">
    <source>
        <dbReference type="ARBA" id="ARBA00023054"/>
    </source>
</evidence>
<reference evidence="12 13" key="1">
    <citation type="journal article" date="2021" name="Cell">
        <title>Tracing the genetic footprints of vertebrate landing in non-teleost ray-finned fishes.</title>
        <authorList>
            <person name="Bi X."/>
            <person name="Wang K."/>
            <person name="Yang L."/>
            <person name="Pan H."/>
            <person name="Jiang H."/>
            <person name="Wei Q."/>
            <person name="Fang M."/>
            <person name="Yu H."/>
            <person name="Zhu C."/>
            <person name="Cai Y."/>
            <person name="He Y."/>
            <person name="Gan X."/>
            <person name="Zeng H."/>
            <person name="Yu D."/>
            <person name="Zhu Y."/>
            <person name="Jiang H."/>
            <person name="Qiu Q."/>
            <person name="Yang H."/>
            <person name="Zhang Y.E."/>
            <person name="Wang W."/>
            <person name="Zhu M."/>
            <person name="He S."/>
            <person name="Zhang G."/>
        </authorList>
    </citation>
    <scope>NUCLEOTIDE SEQUENCE [LARGE SCALE GENOMIC DNA]</scope>
    <source>
        <strain evidence="12">Bchr_013</strain>
    </source>
</reference>
<dbReference type="GO" id="GO:0032798">
    <property type="term" value="C:Swi5-Sfr1 complex"/>
    <property type="evidence" value="ECO:0007669"/>
    <property type="project" value="InterPro"/>
</dbReference>
<keyword evidence="9" id="KW-0539">Nucleus</keyword>
<evidence type="ECO:0000256" key="7">
    <source>
        <dbReference type="ARBA" id="ARBA00023163"/>
    </source>
</evidence>
<evidence type="ECO:0000256" key="10">
    <source>
        <dbReference type="ARBA" id="ARBA00033234"/>
    </source>
</evidence>
<comment type="similarity">
    <text evidence="2">Belongs to the SFR1/MEI5 family.</text>
</comment>